<feature type="transmembrane region" description="Helical" evidence="2">
    <location>
        <begin position="67"/>
        <end position="84"/>
    </location>
</feature>
<feature type="coiled-coil region" evidence="1">
    <location>
        <begin position="80"/>
        <end position="114"/>
    </location>
</feature>
<keyword evidence="4" id="KW-1185">Reference proteome</keyword>
<evidence type="ECO:0000313" key="3">
    <source>
        <dbReference type="EMBL" id="MDQ0215262.1"/>
    </source>
</evidence>
<keyword evidence="1" id="KW-0175">Coiled coil</keyword>
<keyword evidence="2" id="KW-0472">Membrane</keyword>
<feature type="transmembrane region" description="Helical" evidence="2">
    <location>
        <begin position="6"/>
        <end position="22"/>
    </location>
</feature>
<name>A0AAJ1T152_9BACI</name>
<reference evidence="3" key="1">
    <citation type="submission" date="2023-07" db="EMBL/GenBank/DDBJ databases">
        <title>Genomic Encyclopedia of Type Strains, Phase IV (KMG-IV): sequencing the most valuable type-strain genomes for metagenomic binning, comparative biology and taxonomic classification.</title>
        <authorList>
            <person name="Goeker M."/>
        </authorList>
    </citation>
    <scope>NUCLEOTIDE SEQUENCE</scope>
    <source>
        <strain evidence="3">DSM 23947</strain>
    </source>
</reference>
<accession>A0AAJ1T152</accession>
<dbReference type="Proteomes" id="UP001237207">
    <property type="component" value="Unassembled WGS sequence"/>
</dbReference>
<protein>
    <recommendedName>
        <fullName evidence="5">DUF2304 domain-containing protein</fullName>
    </recommendedName>
</protein>
<dbReference type="RefSeq" id="WP_307257259.1">
    <property type="nucleotide sequence ID" value="NZ_JAUSUC010000017.1"/>
</dbReference>
<dbReference type="InterPro" id="IPR019277">
    <property type="entry name" value="DUF2304"/>
</dbReference>
<keyword evidence="2" id="KW-0812">Transmembrane</keyword>
<evidence type="ECO:0000313" key="4">
    <source>
        <dbReference type="Proteomes" id="UP001237207"/>
    </source>
</evidence>
<comment type="caution">
    <text evidence="3">The sequence shown here is derived from an EMBL/GenBank/DDBJ whole genome shotgun (WGS) entry which is preliminary data.</text>
</comment>
<organism evidence="3 4">
    <name type="scientific">Oikeobacillus pervagus</name>
    <dbReference type="NCBI Taxonomy" id="1325931"/>
    <lineage>
        <taxon>Bacteria</taxon>
        <taxon>Bacillati</taxon>
        <taxon>Bacillota</taxon>
        <taxon>Bacilli</taxon>
        <taxon>Bacillales</taxon>
        <taxon>Bacillaceae</taxon>
        <taxon>Oikeobacillus</taxon>
    </lineage>
</organism>
<evidence type="ECO:0008006" key="5">
    <source>
        <dbReference type="Google" id="ProtNLM"/>
    </source>
</evidence>
<evidence type="ECO:0000256" key="2">
    <source>
        <dbReference type="SAM" id="Phobius"/>
    </source>
</evidence>
<keyword evidence="2" id="KW-1133">Transmembrane helix</keyword>
<evidence type="ECO:0000256" key="1">
    <source>
        <dbReference type="SAM" id="Coils"/>
    </source>
</evidence>
<dbReference type="AlphaFoldDB" id="A0AAJ1T152"/>
<dbReference type="Pfam" id="PF10066">
    <property type="entry name" value="DUF2304"/>
    <property type="match status" value="1"/>
</dbReference>
<gene>
    <name evidence="3" type="ORF">J2S13_001662</name>
</gene>
<sequence>MKITWLSFAIVAILFIIVVESVRRGVLETKYSLLWIVTCIIMAFLSISDNLLNTVAGWLNVYYPPSLLFLFGLLFALLIIFDLTRRVSKLNKEMTQLTQDYTILKEELEKRKRQEL</sequence>
<feature type="transmembrane region" description="Helical" evidence="2">
    <location>
        <begin position="31"/>
        <end position="47"/>
    </location>
</feature>
<proteinExistence type="predicted"/>
<dbReference type="EMBL" id="JAUSUC010000017">
    <property type="protein sequence ID" value="MDQ0215262.1"/>
    <property type="molecule type" value="Genomic_DNA"/>
</dbReference>